<feature type="transmembrane region" description="Helical" evidence="5">
    <location>
        <begin position="65"/>
        <end position="87"/>
    </location>
</feature>
<dbReference type="RefSeq" id="WP_117154145.1">
    <property type="nucleotide sequence ID" value="NZ_BMLG01000006.1"/>
</dbReference>
<dbReference type="Proteomes" id="UP000618460">
    <property type="component" value="Unassembled WGS sequence"/>
</dbReference>
<evidence type="ECO:0000256" key="3">
    <source>
        <dbReference type="ARBA" id="ARBA00022989"/>
    </source>
</evidence>
<proteinExistence type="predicted"/>
<evidence type="ECO:0000259" key="6">
    <source>
        <dbReference type="Pfam" id="PF06271"/>
    </source>
</evidence>
<sequence>MTEEEQVDIKTPEYVSLQFSVAGLGSRAAALIIDQVVLFVLNALLVLGLFFLVESDLNYMFLATNFEMLLAITIILVFVLNGGYFLVLEFFWGGRTIGKRALGLRTIQDNGHRITLLSSFIRNLLRLIDSLPAGYLVGMLMIFFHPKHKRLGDLAAGTLVVHEKITQHKRKKKTSIEKIISARGLTKDDLIFDSWQLKALDQKGWQLLRTFCQRYEQLPLHEKHQLTNSVATILLPKVGLTFDKHRVTEMENTLFVLYLHVKDEWEYDL</sequence>
<reference evidence="7" key="2">
    <citation type="submission" date="2020-09" db="EMBL/GenBank/DDBJ databases">
        <authorList>
            <person name="Sun Q."/>
            <person name="Zhou Y."/>
        </authorList>
    </citation>
    <scope>NUCLEOTIDE SEQUENCE</scope>
    <source>
        <strain evidence="7">CGMCC 1.6333</strain>
    </source>
</reference>
<feature type="transmembrane region" description="Helical" evidence="5">
    <location>
        <begin position="124"/>
        <end position="144"/>
    </location>
</feature>
<protein>
    <submittedName>
        <fullName evidence="7">Transporter</fullName>
    </submittedName>
</protein>
<gene>
    <name evidence="7" type="ORF">GCM10011351_15510</name>
</gene>
<evidence type="ECO:0000256" key="1">
    <source>
        <dbReference type="ARBA" id="ARBA00004141"/>
    </source>
</evidence>
<evidence type="ECO:0000256" key="5">
    <source>
        <dbReference type="SAM" id="Phobius"/>
    </source>
</evidence>
<keyword evidence="3 5" id="KW-1133">Transmembrane helix</keyword>
<comment type="subcellular location">
    <subcellularLocation>
        <location evidence="1">Membrane</location>
        <topology evidence="1">Multi-pass membrane protein</topology>
    </subcellularLocation>
</comment>
<reference evidence="7" key="1">
    <citation type="journal article" date="2014" name="Int. J. Syst. Evol. Microbiol.">
        <title>Complete genome sequence of Corynebacterium casei LMG S-19264T (=DSM 44701T), isolated from a smear-ripened cheese.</title>
        <authorList>
            <consortium name="US DOE Joint Genome Institute (JGI-PGF)"/>
            <person name="Walter F."/>
            <person name="Albersmeier A."/>
            <person name="Kalinowski J."/>
            <person name="Ruckert C."/>
        </authorList>
    </citation>
    <scope>NUCLEOTIDE SEQUENCE</scope>
    <source>
        <strain evidence="7">CGMCC 1.6333</strain>
    </source>
</reference>
<dbReference type="AlphaFoldDB" id="A0A917WU87"/>
<organism evidence="7 8">
    <name type="scientific">Paraliobacillus quinghaiensis</name>
    <dbReference type="NCBI Taxonomy" id="470815"/>
    <lineage>
        <taxon>Bacteria</taxon>
        <taxon>Bacillati</taxon>
        <taxon>Bacillota</taxon>
        <taxon>Bacilli</taxon>
        <taxon>Bacillales</taxon>
        <taxon>Bacillaceae</taxon>
        <taxon>Paraliobacillus</taxon>
    </lineage>
</organism>
<comment type="caution">
    <text evidence="7">The sequence shown here is derived from an EMBL/GenBank/DDBJ whole genome shotgun (WGS) entry which is preliminary data.</text>
</comment>
<evidence type="ECO:0000256" key="4">
    <source>
        <dbReference type="ARBA" id="ARBA00023136"/>
    </source>
</evidence>
<evidence type="ECO:0000313" key="8">
    <source>
        <dbReference type="Proteomes" id="UP000618460"/>
    </source>
</evidence>
<evidence type="ECO:0000256" key="2">
    <source>
        <dbReference type="ARBA" id="ARBA00022692"/>
    </source>
</evidence>
<dbReference type="PANTHER" id="PTHR38480">
    <property type="entry name" value="SLR0254 PROTEIN"/>
    <property type="match status" value="1"/>
</dbReference>
<dbReference type="EMBL" id="BMLG01000006">
    <property type="protein sequence ID" value="GGM30284.1"/>
    <property type="molecule type" value="Genomic_DNA"/>
</dbReference>
<dbReference type="InterPro" id="IPR010432">
    <property type="entry name" value="RDD"/>
</dbReference>
<name>A0A917WU87_9BACI</name>
<feature type="transmembrane region" description="Helical" evidence="5">
    <location>
        <begin position="28"/>
        <end position="53"/>
    </location>
</feature>
<keyword evidence="2 5" id="KW-0812">Transmembrane</keyword>
<accession>A0A917WU87</accession>
<keyword evidence="4 5" id="KW-0472">Membrane</keyword>
<dbReference type="Pfam" id="PF06271">
    <property type="entry name" value="RDD"/>
    <property type="match status" value="1"/>
</dbReference>
<dbReference type="PANTHER" id="PTHR38480:SF1">
    <property type="entry name" value="SLR0254 PROTEIN"/>
    <property type="match status" value="1"/>
</dbReference>
<dbReference type="OrthoDB" id="9787732at2"/>
<keyword evidence="8" id="KW-1185">Reference proteome</keyword>
<evidence type="ECO:0000313" key="7">
    <source>
        <dbReference type="EMBL" id="GGM30284.1"/>
    </source>
</evidence>
<dbReference type="GO" id="GO:0016020">
    <property type="term" value="C:membrane"/>
    <property type="evidence" value="ECO:0007669"/>
    <property type="project" value="UniProtKB-SubCell"/>
</dbReference>
<feature type="domain" description="RDD" evidence="6">
    <location>
        <begin position="21"/>
        <end position="157"/>
    </location>
</feature>